<keyword evidence="2" id="KW-1185">Reference proteome</keyword>
<dbReference type="EMBL" id="MU970043">
    <property type="protein sequence ID" value="KAK9325145.1"/>
    <property type="molecule type" value="Genomic_DNA"/>
</dbReference>
<proteinExistence type="predicted"/>
<dbReference type="Proteomes" id="UP001489719">
    <property type="component" value="Unassembled WGS sequence"/>
</dbReference>
<name>A0ACC3TV71_9ASCO</name>
<organism evidence="1 2">
    <name type="scientific">Lipomyces orientalis</name>
    <dbReference type="NCBI Taxonomy" id="1233043"/>
    <lineage>
        <taxon>Eukaryota</taxon>
        <taxon>Fungi</taxon>
        <taxon>Dikarya</taxon>
        <taxon>Ascomycota</taxon>
        <taxon>Saccharomycotina</taxon>
        <taxon>Lipomycetes</taxon>
        <taxon>Lipomycetales</taxon>
        <taxon>Lipomycetaceae</taxon>
        <taxon>Lipomyces</taxon>
    </lineage>
</organism>
<evidence type="ECO:0000313" key="2">
    <source>
        <dbReference type="Proteomes" id="UP001489719"/>
    </source>
</evidence>
<protein>
    <submittedName>
        <fullName evidence="1">Uncharacterized protein</fullName>
    </submittedName>
</protein>
<comment type="caution">
    <text evidence="1">The sequence shown here is derived from an EMBL/GenBank/DDBJ whole genome shotgun (WGS) entry which is preliminary data.</text>
</comment>
<accession>A0ACC3TV71</accession>
<gene>
    <name evidence="1" type="ORF">V1517DRAFT_343799</name>
</gene>
<sequence length="1865" mass="204296">MSAPSTLPLNAASGPTSGIYLSAVNLGKHNVPVPATITNDPEVTEKTCTWHTTSPGEELVITEHVVMWYESGELRRKFGFPNDTVTHALFTHFEDPAPASLDDFAASTATDGARRKSGKLYGSLKDGGSSSKKSRADRKRAIVIVLTEFAHIFFLSGARYVVNIPFAVKRVFAADRGLVLERDSSGGSETSLPQLLDPSDLTARSLPPLPRFFSLTDPMEDLGLVTKLPDKSSTVDSLSAAGSMLSPQEELVLMSERTPKGAEQVLLAATYDYSAKMISVYQFRYLSTDGNVLTRRRTMSRRRSSMLQSMTEDMSNVPDMSPMDNRRTSTSRTDISLTIDRMGGAGVEASEIMGMSGVSGTGPMPFLSWWYDLESLKKEIEFSHIESFAFSTTRSDLKCFNLIDSERKCQALGFVNSDEGYVMLLLFSLEGKHLRFEDSIKIPARDAVNMSGDESDGLRHRFVLLLLPDGTLRLYDPFLRMYSPQLHTSEVVTELVHAMADQVSLRLADGSLTRIEVVLSPRTTSIKQAFQIVNSMLDPIHQVFLGFKYSAALLRQSTSLSSRLSFNEWDVFAVALLAAWIGPGLRASDQLEQSNSTVYAKFLAEDTIEDQSRRYLAESEAWFGLLASERGGHQKWPFACHAELAIALANDVASAYGNSNWVRNRGVIVCALHLLAEELKLDVAATEAKGKIEILLGQLVRWLGWGDQWKEAYTSWNMLYDEVPRFASPEILSSPPNIFAILYDALVSPFEATKPVMPTLFDIAAHRATQTTVSKKHLVALLPKSKFVIEIFTILVTYPKSTVYRNVIEHLLQSFSTAAISPPQSKGRALMNEIERFPECIVVVFKEAIIWCQEHTPTEWGVDALELVGRRDLKMLVELGIHGSEREISRQMHSRDKPREVSQIVQSVLTEADSLGPWDGVSEVDRANVSKLIFREDRRMQEVQKLLQTTRMQSGKFEYSQLSSSFNEADMHTAQQELARMIGTRTLAVPVGRGAFLYSARIPLLTEKFPIPKMNFNIVMKPSMATITVDKHLMSEANISWGLFHNGVASGLSVSKDAKEITGSWIVFNKPQELSSQHAGFLLGLGLNGHLKNLAEWHIYNYLRPKHTLTSIALLLGMSTSYLGTLNPKMTKVLSVHVVALLPAGSADLNISGPMQTAGIMGVGLLYYGSHHRRMSEILIAEIDQFNASGVGSGGRKLTGRNLNSNASGRPDGATGSGSAPEGAELLRDEGYLLAAGFALGLINIGCGSDVASLGDLHLMERLLAIGTGNTGNNNVVGIGAAAGGGVAGGASAQKHHLLDKSAAGCIIALLLIYLKTEDVGVAGKIDVPETAMLFEYVRPDLLLLRTLASRLIMWSTIGKTRDWISSTIREFLRPRGDLRDVICLDSDDLPLLNIVCGLCFAMGIRYAGRADPEAKETLLYYLDQFIRLCSLPASTHDQRMTKSTARTCQNVLALSCAVVMAGTGDLDVLRRLRRLHGTVEPAVPYGSHLATHLALGILFVGGGEYSLDTSSPMTVIAVDEDKPSSTAQNMQGRFQDPSHLAVAGLVIALYPQFPNDVLDNQVHLQAFRHFWTLACQNRCVVVRDIETMRPVMMPVTIGYKVDESTVMTKALTAPCLLPPLSTLVWLKTSSADHWPVVLDLQNNEAHARALRETLTVYTEDRRCGYQRRSSDGSVPFGGLLRGLGAPGNANEERDKLSAEGGNSVSVTSVSSSVQKLLDAPLLHEMDTAEKALVVPSDSKLLSVISASSQVKAVINKFVVHARRPQIQSTSADITSTLARFIENPRGADDLWNVRLAIHGFPQWAAGDSASNTTSLASPDLGQQGKPLVFMPLETVERLKVGVWRMRQAVAEHYTRGSSQNSAAV</sequence>
<reference evidence="2" key="1">
    <citation type="journal article" date="2024" name="Front. Bioeng. Biotechnol.">
        <title>Genome-scale model development and genomic sequencing of the oleaginous clade Lipomyces.</title>
        <authorList>
            <person name="Czajka J.J."/>
            <person name="Han Y."/>
            <person name="Kim J."/>
            <person name="Mondo S.J."/>
            <person name="Hofstad B.A."/>
            <person name="Robles A."/>
            <person name="Haridas S."/>
            <person name="Riley R."/>
            <person name="LaButti K."/>
            <person name="Pangilinan J."/>
            <person name="Andreopoulos W."/>
            <person name="Lipzen A."/>
            <person name="Yan J."/>
            <person name="Wang M."/>
            <person name="Ng V."/>
            <person name="Grigoriev I.V."/>
            <person name="Spatafora J.W."/>
            <person name="Magnuson J.K."/>
            <person name="Baker S.E."/>
            <person name="Pomraning K.R."/>
        </authorList>
    </citation>
    <scope>NUCLEOTIDE SEQUENCE [LARGE SCALE GENOMIC DNA]</scope>
    <source>
        <strain evidence="2">CBS 10300</strain>
    </source>
</reference>
<evidence type="ECO:0000313" key="1">
    <source>
        <dbReference type="EMBL" id="KAK9325145.1"/>
    </source>
</evidence>